<dbReference type="AlphaFoldDB" id="A0A166VSA5"/>
<reference evidence="1 2" key="1">
    <citation type="submission" date="2015-06" db="EMBL/GenBank/DDBJ databases">
        <title>Survival trade-offs in plant roots during colonization by closely related pathogenic and mutualistic fungi.</title>
        <authorList>
            <person name="Hacquard S."/>
            <person name="Kracher B."/>
            <person name="Hiruma K."/>
            <person name="Weinman A."/>
            <person name="Muench P."/>
            <person name="Garrido Oter R."/>
            <person name="Ver Loren van Themaat E."/>
            <person name="Dallerey J.-F."/>
            <person name="Damm U."/>
            <person name="Henrissat B."/>
            <person name="Lespinet O."/>
            <person name="Thon M."/>
            <person name="Kemen E."/>
            <person name="McHardy A.C."/>
            <person name="Schulze-Lefert P."/>
            <person name="O'Connell R.J."/>
        </authorList>
    </citation>
    <scope>NUCLEOTIDE SEQUENCE [LARGE SCALE GENOMIC DNA]</scope>
    <source>
        <strain evidence="1 2">MAFF 238704</strain>
    </source>
</reference>
<dbReference type="SUPFAM" id="SSF50129">
    <property type="entry name" value="GroES-like"/>
    <property type="match status" value="1"/>
</dbReference>
<dbReference type="InterPro" id="IPR020843">
    <property type="entry name" value="ER"/>
</dbReference>
<proteinExistence type="predicted"/>
<name>A0A166VSA5_COLIC</name>
<dbReference type="InterPro" id="IPR013149">
    <property type="entry name" value="ADH-like_C"/>
</dbReference>
<dbReference type="SUPFAM" id="SSF51735">
    <property type="entry name" value="NAD(P)-binding Rossmann-fold domains"/>
    <property type="match status" value="1"/>
</dbReference>
<dbReference type="Gene3D" id="3.40.50.720">
    <property type="entry name" value="NAD(P)-binding Rossmann-like Domain"/>
    <property type="match status" value="1"/>
</dbReference>
<evidence type="ECO:0000313" key="1">
    <source>
        <dbReference type="EMBL" id="KZL74892.1"/>
    </source>
</evidence>
<keyword evidence="2" id="KW-1185">Reference proteome</keyword>
<accession>A0A166VSA5</accession>
<dbReference type="InterPro" id="IPR011032">
    <property type="entry name" value="GroES-like_sf"/>
</dbReference>
<protein>
    <submittedName>
        <fullName evidence="1">Alcohol dehydrogenase</fullName>
    </submittedName>
</protein>
<sequence length="350" mass="37596">MTSPTTSLVFRRTDGDLPRTIEQSTEALPAPDELGYRDVLVKIHAVSLNFRDVAMLNGRYPVEVEQRGVPCSDCAAEVIAVGSAVKNLVVGDRVAPVFDLSNLIGDEDKPMQALGGDVPGVLREYAVFDEEVLVHLPKHLTWEEAATLTCAGVTAWNALDNPTLARKDAAALLQGTGGVSLFALLLCLASGIKPIITSSSDEKLEEIKKLDPNVHGINYKTTTDQKAEILRATNGKGVDFVVNNTGPGSIPEDIGFLRQKGGTVSLVGFLDGGNGNWEPNAIMALMSKSAKLKGVAVGSKLDYQHLNDFLQEKKVGLGPIIDRVFPFQDSKAAFEYLYSGKHVGKVVIKL</sequence>
<dbReference type="InterPro" id="IPR013154">
    <property type="entry name" value="ADH-like_N"/>
</dbReference>
<gene>
    <name evidence="1" type="ORF">CI238_07512</name>
</gene>
<dbReference type="Pfam" id="PF08240">
    <property type="entry name" value="ADH_N"/>
    <property type="match status" value="1"/>
</dbReference>
<dbReference type="Pfam" id="PF00107">
    <property type="entry name" value="ADH_zinc_N"/>
    <property type="match status" value="1"/>
</dbReference>
<dbReference type="InterPro" id="IPR036291">
    <property type="entry name" value="NAD(P)-bd_dom_sf"/>
</dbReference>
<dbReference type="Gene3D" id="3.90.180.10">
    <property type="entry name" value="Medium-chain alcohol dehydrogenases, catalytic domain"/>
    <property type="match status" value="1"/>
</dbReference>
<dbReference type="InterPro" id="IPR052711">
    <property type="entry name" value="Zinc_ADH-like"/>
</dbReference>
<dbReference type="GO" id="GO:0016491">
    <property type="term" value="F:oxidoreductase activity"/>
    <property type="evidence" value="ECO:0007669"/>
    <property type="project" value="InterPro"/>
</dbReference>
<dbReference type="PANTHER" id="PTHR45033:SF1">
    <property type="entry name" value="OXIDOREDUCTASE (EUROFUNG)"/>
    <property type="match status" value="1"/>
</dbReference>
<dbReference type="SMART" id="SM00829">
    <property type="entry name" value="PKS_ER"/>
    <property type="match status" value="1"/>
</dbReference>
<organism evidence="1 2">
    <name type="scientific">Colletotrichum incanum</name>
    <name type="common">Soybean anthracnose fungus</name>
    <dbReference type="NCBI Taxonomy" id="1573173"/>
    <lineage>
        <taxon>Eukaryota</taxon>
        <taxon>Fungi</taxon>
        <taxon>Dikarya</taxon>
        <taxon>Ascomycota</taxon>
        <taxon>Pezizomycotina</taxon>
        <taxon>Sordariomycetes</taxon>
        <taxon>Hypocreomycetidae</taxon>
        <taxon>Glomerellales</taxon>
        <taxon>Glomerellaceae</taxon>
        <taxon>Colletotrichum</taxon>
        <taxon>Colletotrichum spaethianum species complex</taxon>
    </lineage>
</organism>
<dbReference type="EMBL" id="LFIW01002318">
    <property type="protein sequence ID" value="KZL74892.1"/>
    <property type="molecule type" value="Genomic_DNA"/>
</dbReference>
<dbReference type="Proteomes" id="UP000076584">
    <property type="component" value="Unassembled WGS sequence"/>
</dbReference>
<dbReference type="PANTHER" id="PTHR45033">
    <property type="match status" value="1"/>
</dbReference>
<dbReference type="STRING" id="1573173.A0A166VSA5"/>
<comment type="caution">
    <text evidence="1">The sequence shown here is derived from an EMBL/GenBank/DDBJ whole genome shotgun (WGS) entry which is preliminary data.</text>
</comment>
<evidence type="ECO:0000313" key="2">
    <source>
        <dbReference type="Proteomes" id="UP000076584"/>
    </source>
</evidence>
<dbReference type="CDD" id="cd08276">
    <property type="entry name" value="MDR7"/>
    <property type="match status" value="1"/>
</dbReference>
<dbReference type="OrthoDB" id="3509362at2759"/>